<gene>
    <name evidence="3" type="ORF">AMATHDRAFT_50073</name>
</gene>
<feature type="transmembrane region" description="Helical" evidence="1">
    <location>
        <begin position="152"/>
        <end position="171"/>
    </location>
</feature>
<feature type="signal peptide" evidence="2">
    <location>
        <begin position="1"/>
        <end position="21"/>
    </location>
</feature>
<organism evidence="3 4">
    <name type="scientific">Amanita thiersii Skay4041</name>
    <dbReference type="NCBI Taxonomy" id="703135"/>
    <lineage>
        <taxon>Eukaryota</taxon>
        <taxon>Fungi</taxon>
        <taxon>Dikarya</taxon>
        <taxon>Basidiomycota</taxon>
        <taxon>Agaricomycotina</taxon>
        <taxon>Agaricomycetes</taxon>
        <taxon>Agaricomycetidae</taxon>
        <taxon>Agaricales</taxon>
        <taxon>Pluteineae</taxon>
        <taxon>Amanitaceae</taxon>
        <taxon>Amanita</taxon>
    </lineage>
</organism>
<dbReference type="Proteomes" id="UP000242287">
    <property type="component" value="Unassembled WGS sequence"/>
</dbReference>
<evidence type="ECO:0000313" key="4">
    <source>
        <dbReference type="Proteomes" id="UP000242287"/>
    </source>
</evidence>
<feature type="chain" id="PRO_5012993143" description="Integral membrane protein" evidence="2">
    <location>
        <begin position="22"/>
        <end position="270"/>
    </location>
</feature>
<evidence type="ECO:0000256" key="1">
    <source>
        <dbReference type="SAM" id="Phobius"/>
    </source>
</evidence>
<name>A0A2A9NJ73_9AGAR</name>
<accession>A0A2A9NJ73</accession>
<protein>
    <recommendedName>
        <fullName evidence="5">Integral membrane protein</fullName>
    </recommendedName>
</protein>
<keyword evidence="1" id="KW-0472">Membrane</keyword>
<evidence type="ECO:0008006" key="5">
    <source>
        <dbReference type="Google" id="ProtNLM"/>
    </source>
</evidence>
<reference evidence="3 4" key="1">
    <citation type="submission" date="2014-02" db="EMBL/GenBank/DDBJ databases">
        <title>Transposable element dynamics among asymbiotic and ectomycorrhizal Amanita fungi.</title>
        <authorList>
            <consortium name="DOE Joint Genome Institute"/>
            <person name="Hess J."/>
            <person name="Skrede I."/>
            <person name="Wolfe B."/>
            <person name="LaButti K."/>
            <person name="Ohm R.A."/>
            <person name="Grigoriev I.V."/>
            <person name="Pringle A."/>
        </authorList>
    </citation>
    <scope>NUCLEOTIDE SEQUENCE [LARGE SCALE GENOMIC DNA]</scope>
    <source>
        <strain evidence="3 4">SKay4041</strain>
    </source>
</reference>
<keyword evidence="2" id="KW-0732">Signal</keyword>
<sequence>MFTTSAIVMLWILATVHISMALRRLITAFILDPADAIPYLSDIQQPINRVKDIFYITTIVISDSVVAWRCIMVWKKNIYIVILSISSVISTAICGYGAIAQYFKTHPSLEVAVRWGSGLFLSSMLTIVILTCLTAFRIWWLSRSVGKGFSGVRYTFIVLVVLESGLFMAAAKITEYVLFTLTPDDGNGAHGLNSLYIIYECMPQISGIVPTTIIAIVNANMTKVSETRVPVVFGTGGSTTIAFAARSNNYTETTRSTSHEMQPYSAKEDV</sequence>
<dbReference type="EMBL" id="KZ302094">
    <property type="protein sequence ID" value="PFH47752.1"/>
    <property type="molecule type" value="Genomic_DNA"/>
</dbReference>
<keyword evidence="1" id="KW-1133">Transmembrane helix</keyword>
<keyword evidence="4" id="KW-1185">Reference proteome</keyword>
<keyword evidence="1" id="KW-0812">Transmembrane</keyword>
<evidence type="ECO:0000256" key="2">
    <source>
        <dbReference type="SAM" id="SignalP"/>
    </source>
</evidence>
<feature type="transmembrane region" description="Helical" evidence="1">
    <location>
        <begin position="78"/>
        <end position="99"/>
    </location>
</feature>
<dbReference type="OrthoDB" id="3357408at2759"/>
<feature type="transmembrane region" description="Helical" evidence="1">
    <location>
        <begin position="119"/>
        <end position="140"/>
    </location>
</feature>
<dbReference type="AlphaFoldDB" id="A0A2A9NJ73"/>
<proteinExistence type="predicted"/>
<evidence type="ECO:0000313" key="3">
    <source>
        <dbReference type="EMBL" id="PFH47752.1"/>
    </source>
</evidence>